<dbReference type="AlphaFoldDB" id="A0A195BEQ7"/>
<protein>
    <submittedName>
        <fullName evidence="1">Uncharacterized protein</fullName>
    </submittedName>
</protein>
<accession>A0A195BEQ7</accession>
<reference evidence="1 2" key="1">
    <citation type="submission" date="2015-09" db="EMBL/GenBank/DDBJ databases">
        <title>Atta colombica WGS genome.</title>
        <authorList>
            <person name="Nygaard S."/>
            <person name="Hu H."/>
            <person name="Boomsma J."/>
            <person name="Zhang G."/>
        </authorList>
    </citation>
    <scope>NUCLEOTIDE SEQUENCE [LARGE SCALE GENOMIC DNA]</scope>
    <source>
        <strain evidence="1">Treedump-2</strain>
        <tissue evidence="1">Whole body</tissue>
    </source>
</reference>
<evidence type="ECO:0000313" key="1">
    <source>
        <dbReference type="EMBL" id="KYM83058.1"/>
    </source>
</evidence>
<evidence type="ECO:0000313" key="2">
    <source>
        <dbReference type="Proteomes" id="UP000078540"/>
    </source>
</evidence>
<name>A0A195BEQ7_9HYME</name>
<dbReference type="Proteomes" id="UP000078540">
    <property type="component" value="Unassembled WGS sequence"/>
</dbReference>
<keyword evidence="2" id="KW-1185">Reference proteome</keyword>
<organism evidence="1 2">
    <name type="scientific">Atta colombica</name>
    <dbReference type="NCBI Taxonomy" id="520822"/>
    <lineage>
        <taxon>Eukaryota</taxon>
        <taxon>Metazoa</taxon>
        <taxon>Ecdysozoa</taxon>
        <taxon>Arthropoda</taxon>
        <taxon>Hexapoda</taxon>
        <taxon>Insecta</taxon>
        <taxon>Pterygota</taxon>
        <taxon>Neoptera</taxon>
        <taxon>Endopterygota</taxon>
        <taxon>Hymenoptera</taxon>
        <taxon>Apocrita</taxon>
        <taxon>Aculeata</taxon>
        <taxon>Formicoidea</taxon>
        <taxon>Formicidae</taxon>
        <taxon>Myrmicinae</taxon>
        <taxon>Atta</taxon>
    </lineage>
</organism>
<proteinExistence type="predicted"/>
<dbReference type="EMBL" id="KQ976500">
    <property type="protein sequence ID" value="KYM83058.1"/>
    <property type="molecule type" value="Genomic_DNA"/>
</dbReference>
<sequence length="190" mass="21532">MDEGRDMKSRRWREELVAFDSKWTCLASVAQVTYYRDSTIGVTMALHLLASEIDGARLQVQLNQLRTLDSVKAAITEQLCMQRHVETCCCETELRYRDLSVETLAFILLLRFTWKSSSRKRNQDNTSAKLTEGTIIRKKGQGTRRADEGVLRDCEHGGPAASYPRLGGAYARTTIRAPLRALNFVFVPKS</sequence>
<gene>
    <name evidence="1" type="ORF">ALC53_06323</name>
</gene>